<dbReference type="AlphaFoldDB" id="A0A9D3PAE7"/>
<comment type="caution">
    <text evidence="8">The sequence shown here is derived from an EMBL/GenBank/DDBJ whole genome shotgun (WGS) entry which is preliminary data.</text>
</comment>
<keyword evidence="5 7" id="KW-0472">Membrane</keyword>
<comment type="similarity">
    <text evidence="2 7">Belongs to the tetraspanin (TM4SF) family.</text>
</comment>
<evidence type="ECO:0000256" key="4">
    <source>
        <dbReference type="ARBA" id="ARBA00022989"/>
    </source>
</evidence>
<keyword evidence="4 7" id="KW-1133">Transmembrane helix</keyword>
<dbReference type="SUPFAM" id="SSF48652">
    <property type="entry name" value="Tetraspanin"/>
    <property type="match status" value="1"/>
</dbReference>
<comment type="subcellular location">
    <subcellularLocation>
        <location evidence="1 7">Membrane</location>
        <topology evidence="1 7">Multi-pass membrane protein</topology>
    </subcellularLocation>
</comment>
<feature type="transmembrane region" description="Helical" evidence="7">
    <location>
        <begin position="205"/>
        <end position="228"/>
    </location>
</feature>
<proteinExistence type="inferred from homology"/>
<keyword evidence="3 7" id="KW-0812">Transmembrane</keyword>
<organism evidence="8 9">
    <name type="scientific">Megalops atlanticus</name>
    <name type="common">Tarpon</name>
    <name type="synonym">Clupea gigantea</name>
    <dbReference type="NCBI Taxonomy" id="7932"/>
    <lineage>
        <taxon>Eukaryota</taxon>
        <taxon>Metazoa</taxon>
        <taxon>Chordata</taxon>
        <taxon>Craniata</taxon>
        <taxon>Vertebrata</taxon>
        <taxon>Euteleostomi</taxon>
        <taxon>Actinopterygii</taxon>
        <taxon>Neopterygii</taxon>
        <taxon>Teleostei</taxon>
        <taxon>Elopiformes</taxon>
        <taxon>Megalopidae</taxon>
        <taxon>Megalops</taxon>
    </lineage>
</organism>
<feature type="transmembrane region" description="Helical" evidence="7">
    <location>
        <begin position="12"/>
        <end position="35"/>
    </location>
</feature>
<gene>
    <name evidence="8" type="ORF">MATL_G00262530</name>
</gene>
<dbReference type="PANTHER" id="PTHR19282">
    <property type="entry name" value="TETRASPANIN"/>
    <property type="match status" value="1"/>
</dbReference>
<dbReference type="PANTHER" id="PTHR19282:SF544">
    <property type="entry name" value="TETRASPANIN"/>
    <property type="match status" value="1"/>
</dbReference>
<accession>A0A9D3PAE7</accession>
<evidence type="ECO:0000256" key="1">
    <source>
        <dbReference type="ARBA" id="ARBA00004141"/>
    </source>
</evidence>
<dbReference type="Pfam" id="PF00335">
    <property type="entry name" value="Tetraspanin"/>
    <property type="match status" value="1"/>
</dbReference>
<dbReference type="InterPro" id="IPR008952">
    <property type="entry name" value="Tetraspanin_EC2_sf"/>
</dbReference>
<dbReference type="Gene3D" id="1.10.1450.10">
    <property type="entry name" value="Tetraspanin"/>
    <property type="match status" value="1"/>
</dbReference>
<evidence type="ECO:0000256" key="5">
    <source>
        <dbReference type="ARBA" id="ARBA00023136"/>
    </source>
</evidence>
<keyword evidence="6" id="KW-1015">Disulfide bond</keyword>
<dbReference type="InterPro" id="IPR018499">
    <property type="entry name" value="Tetraspanin/Peripherin"/>
</dbReference>
<feature type="disulfide bond" evidence="6">
    <location>
        <begin position="143"/>
        <end position="160"/>
    </location>
</feature>
<dbReference type="PRINTS" id="PR00259">
    <property type="entry name" value="TMFOUR"/>
</dbReference>
<evidence type="ECO:0000256" key="2">
    <source>
        <dbReference type="ARBA" id="ARBA00006840"/>
    </source>
</evidence>
<dbReference type="InterPro" id="IPR000301">
    <property type="entry name" value="Tetraspanin_animals"/>
</dbReference>
<dbReference type="Proteomes" id="UP001046870">
    <property type="component" value="Chromosome 25"/>
</dbReference>
<protein>
    <recommendedName>
        <fullName evidence="7">Tetraspanin</fullName>
    </recommendedName>
</protein>
<sequence length="243" mass="27573">MGRFNIWLRRLFVFINVLFAIGGIILLAVAIYFHYRYFNVLKDIELMYAITIVLYVIGAITIVVSCLGIYGALKEKKWPLVVYCVWMVLGMIVFLVDVVVEDETAEPQKFSTVEEYFRQFQLDEEGDNHKPFIDMYQSEFQCCGHLTGPQDWGRHIPASCLCAEEDRGSSICQNVNASYIVWDEEVHVEGGQEQVYKMPCTFEDMIGLSIGIIVLNLVGLVLAVVLLCQMRKSSGVTSINTQA</sequence>
<feature type="transmembrane region" description="Helical" evidence="7">
    <location>
        <begin position="47"/>
        <end position="73"/>
    </location>
</feature>
<evidence type="ECO:0000256" key="7">
    <source>
        <dbReference type="RuleBase" id="RU361218"/>
    </source>
</evidence>
<name>A0A9D3PAE7_MEGAT</name>
<dbReference type="OrthoDB" id="438211at2759"/>
<keyword evidence="9" id="KW-1185">Reference proteome</keyword>
<dbReference type="EMBL" id="JAFDVH010000025">
    <property type="protein sequence ID" value="KAG7454690.1"/>
    <property type="molecule type" value="Genomic_DNA"/>
</dbReference>
<evidence type="ECO:0000256" key="6">
    <source>
        <dbReference type="PIRSR" id="PIRSR002419-1"/>
    </source>
</evidence>
<evidence type="ECO:0000313" key="8">
    <source>
        <dbReference type="EMBL" id="KAG7454690.1"/>
    </source>
</evidence>
<dbReference type="GO" id="GO:0005886">
    <property type="term" value="C:plasma membrane"/>
    <property type="evidence" value="ECO:0007669"/>
    <property type="project" value="TreeGrafter"/>
</dbReference>
<evidence type="ECO:0000256" key="3">
    <source>
        <dbReference type="ARBA" id="ARBA00022692"/>
    </source>
</evidence>
<feature type="transmembrane region" description="Helical" evidence="7">
    <location>
        <begin position="80"/>
        <end position="100"/>
    </location>
</feature>
<evidence type="ECO:0000313" key="9">
    <source>
        <dbReference type="Proteomes" id="UP001046870"/>
    </source>
</evidence>
<dbReference type="PIRSF" id="PIRSF002419">
    <property type="entry name" value="Tetraspanin"/>
    <property type="match status" value="1"/>
</dbReference>
<reference evidence="8" key="1">
    <citation type="submission" date="2021-01" db="EMBL/GenBank/DDBJ databases">
        <authorList>
            <person name="Zahm M."/>
            <person name="Roques C."/>
            <person name="Cabau C."/>
            <person name="Klopp C."/>
            <person name="Donnadieu C."/>
            <person name="Jouanno E."/>
            <person name="Lampietro C."/>
            <person name="Louis A."/>
            <person name="Herpin A."/>
            <person name="Echchiki A."/>
            <person name="Berthelot C."/>
            <person name="Parey E."/>
            <person name="Roest-Crollius H."/>
            <person name="Braasch I."/>
            <person name="Postlethwait J."/>
            <person name="Bobe J."/>
            <person name="Montfort J."/>
            <person name="Bouchez O."/>
            <person name="Begum T."/>
            <person name="Mejri S."/>
            <person name="Adams A."/>
            <person name="Chen W.-J."/>
            <person name="Guiguen Y."/>
        </authorList>
    </citation>
    <scope>NUCLEOTIDE SEQUENCE</scope>
    <source>
        <strain evidence="8">YG-15Mar2019-1</strain>
        <tissue evidence="8">Brain</tissue>
    </source>
</reference>